<sequence length="291" mass="32657">MELIINHLTKTYGSKQALQDISFRVGEGIHGLLGPNGAGKTTLMRLLATLMEPTSGTVEIDGVALKDKARIRELVGYLPQEFAFYPGMTVVEAMDYLALLSGIAGRAERKRRIENLLELVNLTEQRRTKVKALSGGMKRRLGVAQAMVHEPKLLIVDEPTAGLDPEERIRFRRLLSRFAEGRIVLLSTHVVEDVESTCEQMTVLHKGCLRYHGRIGDLTAAAAGRVWIAELDRAEWERERDRFPVLSAVPEGNRMRVRILSDQQPYAGAQQTAPSIEDAYLHLMRREESFV</sequence>
<dbReference type="Proteomes" id="UP000029518">
    <property type="component" value="Chromosome"/>
</dbReference>
<dbReference type="GO" id="GO:0005524">
    <property type="term" value="F:ATP binding"/>
    <property type="evidence" value="ECO:0007669"/>
    <property type="project" value="UniProtKB-KW"/>
</dbReference>
<dbReference type="InterPro" id="IPR003593">
    <property type="entry name" value="AAA+_ATPase"/>
</dbReference>
<keyword evidence="4 6" id="KW-0067">ATP-binding</keyword>
<keyword evidence="2" id="KW-0813">Transport</keyword>
<evidence type="ECO:0000313" key="6">
    <source>
        <dbReference type="EMBL" id="AIQ57693.1"/>
    </source>
</evidence>
<evidence type="ECO:0000256" key="2">
    <source>
        <dbReference type="ARBA" id="ARBA00022448"/>
    </source>
</evidence>
<dbReference type="AlphaFoldDB" id="A0A089LEW3"/>
<proteinExistence type="inferred from homology"/>
<organism evidence="6 7">
    <name type="scientific">Paenibacillus borealis</name>
    <dbReference type="NCBI Taxonomy" id="160799"/>
    <lineage>
        <taxon>Bacteria</taxon>
        <taxon>Bacillati</taxon>
        <taxon>Bacillota</taxon>
        <taxon>Bacilli</taxon>
        <taxon>Bacillales</taxon>
        <taxon>Paenibacillaceae</taxon>
        <taxon>Paenibacillus</taxon>
    </lineage>
</organism>
<dbReference type="PROSITE" id="PS50893">
    <property type="entry name" value="ABC_TRANSPORTER_2"/>
    <property type="match status" value="1"/>
</dbReference>
<dbReference type="Gene3D" id="3.40.50.300">
    <property type="entry name" value="P-loop containing nucleotide triphosphate hydrolases"/>
    <property type="match status" value="1"/>
</dbReference>
<dbReference type="InterPro" id="IPR017871">
    <property type="entry name" value="ABC_transporter-like_CS"/>
</dbReference>
<gene>
    <name evidence="6" type="ORF">PBOR_12710</name>
</gene>
<dbReference type="RefSeq" id="WP_042211897.1">
    <property type="nucleotide sequence ID" value="NZ_CP009285.1"/>
</dbReference>
<dbReference type="InterPro" id="IPR027417">
    <property type="entry name" value="P-loop_NTPase"/>
</dbReference>
<keyword evidence="3" id="KW-0547">Nucleotide-binding</keyword>
<dbReference type="CDD" id="cd03264">
    <property type="entry name" value="ABC_drug_resistance_like"/>
    <property type="match status" value="1"/>
</dbReference>
<dbReference type="GO" id="GO:0016887">
    <property type="term" value="F:ATP hydrolysis activity"/>
    <property type="evidence" value="ECO:0007669"/>
    <property type="project" value="InterPro"/>
</dbReference>
<dbReference type="InterPro" id="IPR003439">
    <property type="entry name" value="ABC_transporter-like_ATP-bd"/>
</dbReference>
<dbReference type="HOGENOM" id="CLU_000604_1_2_9"/>
<evidence type="ECO:0000259" key="5">
    <source>
        <dbReference type="PROSITE" id="PS50893"/>
    </source>
</evidence>
<dbReference type="SUPFAM" id="SSF52540">
    <property type="entry name" value="P-loop containing nucleoside triphosphate hydrolases"/>
    <property type="match status" value="1"/>
</dbReference>
<dbReference type="KEGG" id="pbd:PBOR_12710"/>
<accession>A0A089LEW3</accession>
<reference evidence="6" key="1">
    <citation type="submission" date="2014-08" db="EMBL/GenBank/DDBJ databases">
        <title>Comparative genomics of the Paenibacillus odorifer group.</title>
        <authorList>
            <person name="den Bakker H.C."/>
            <person name="Tsai Y.-C.Y.-C."/>
            <person name="Martin N."/>
            <person name="Korlach J."/>
            <person name="Wiedmann M."/>
        </authorList>
    </citation>
    <scope>NUCLEOTIDE SEQUENCE [LARGE SCALE GENOMIC DNA]</scope>
    <source>
        <strain evidence="6">DSM 13188</strain>
    </source>
</reference>
<protein>
    <submittedName>
        <fullName evidence="6">ABC transporter ATP-binding protein</fullName>
    </submittedName>
</protein>
<dbReference type="OrthoDB" id="9804819at2"/>
<dbReference type="Pfam" id="PF00005">
    <property type="entry name" value="ABC_tran"/>
    <property type="match status" value="1"/>
</dbReference>
<name>A0A089LEW3_PAEBO</name>
<dbReference type="PANTHER" id="PTHR43335:SF2">
    <property type="entry name" value="ABC TRANSPORTER, ATP-BINDING PROTEIN"/>
    <property type="match status" value="1"/>
</dbReference>
<dbReference type="PANTHER" id="PTHR43335">
    <property type="entry name" value="ABC TRANSPORTER, ATP-BINDING PROTEIN"/>
    <property type="match status" value="1"/>
</dbReference>
<keyword evidence="7" id="KW-1185">Reference proteome</keyword>
<feature type="domain" description="ABC transporter" evidence="5">
    <location>
        <begin position="3"/>
        <end position="231"/>
    </location>
</feature>
<evidence type="ECO:0000313" key="7">
    <source>
        <dbReference type="Proteomes" id="UP000029518"/>
    </source>
</evidence>
<dbReference type="SMART" id="SM00382">
    <property type="entry name" value="AAA"/>
    <property type="match status" value="1"/>
</dbReference>
<dbReference type="EMBL" id="CP009285">
    <property type="protein sequence ID" value="AIQ57693.1"/>
    <property type="molecule type" value="Genomic_DNA"/>
</dbReference>
<comment type="similarity">
    <text evidence="1">Belongs to the ABC transporter superfamily.</text>
</comment>
<dbReference type="PROSITE" id="PS00211">
    <property type="entry name" value="ABC_TRANSPORTER_1"/>
    <property type="match status" value="1"/>
</dbReference>
<evidence type="ECO:0000256" key="1">
    <source>
        <dbReference type="ARBA" id="ARBA00005417"/>
    </source>
</evidence>
<evidence type="ECO:0000256" key="4">
    <source>
        <dbReference type="ARBA" id="ARBA00022840"/>
    </source>
</evidence>
<evidence type="ECO:0000256" key="3">
    <source>
        <dbReference type="ARBA" id="ARBA00022741"/>
    </source>
</evidence>